<dbReference type="SUPFAM" id="SSF50998">
    <property type="entry name" value="Quinoprotein alcohol dehydrogenase-like"/>
    <property type="match status" value="1"/>
</dbReference>
<reference evidence="2" key="1">
    <citation type="journal article" date="2014" name="Int. J. Syst. Evol. Microbiol.">
        <title>Complete genome sequence of Corynebacterium casei LMG S-19264T (=DSM 44701T), isolated from a smear-ripened cheese.</title>
        <authorList>
            <consortium name="US DOE Joint Genome Institute (JGI-PGF)"/>
            <person name="Walter F."/>
            <person name="Albersmeier A."/>
            <person name="Kalinowski J."/>
            <person name="Ruckert C."/>
        </authorList>
    </citation>
    <scope>NUCLEOTIDE SEQUENCE</scope>
    <source>
        <strain evidence="2">CGMCC 1.15958</strain>
    </source>
</reference>
<sequence length="244" mass="26799">MKKILAILLLSISIYACKGDAVSVSPTSGTGGSTARFTIANGYLYIVDNQSLKTYNIQNTSNPIFVKKSSLNTVVESIFPFNEHLLVGTQNGMYIFNISSPENPQFVSVYSHIVSCDPVVAEGNYAYVTLRNGTNCNRGQNVLDVIDIKDLKTPKLLNSYPMQSPHGLGIGGNLLFVTEGDYGMKVFDRTNPAALKQLSYFQDFAAVDVIPQDNVLIITGKDGLYQYSYNEQKELKLLSKIGVE</sequence>
<dbReference type="AlphaFoldDB" id="A0A916Z238"/>
<keyword evidence="1" id="KW-0732">Signal</keyword>
<dbReference type="Proteomes" id="UP000609064">
    <property type="component" value="Unassembled WGS sequence"/>
</dbReference>
<protein>
    <recommendedName>
        <fullName evidence="4">LVIVD repeat-containing protein</fullName>
    </recommendedName>
</protein>
<gene>
    <name evidence="2" type="ORF">GCM10011514_38750</name>
</gene>
<evidence type="ECO:0000256" key="1">
    <source>
        <dbReference type="SAM" id="SignalP"/>
    </source>
</evidence>
<accession>A0A916Z238</accession>
<dbReference type="InterPro" id="IPR013211">
    <property type="entry name" value="LVIVD"/>
</dbReference>
<keyword evidence="3" id="KW-1185">Reference proteome</keyword>
<evidence type="ECO:0008006" key="4">
    <source>
        <dbReference type="Google" id="ProtNLM"/>
    </source>
</evidence>
<organism evidence="2 3">
    <name type="scientific">Emticicia aquatilis</name>
    <dbReference type="NCBI Taxonomy" id="1537369"/>
    <lineage>
        <taxon>Bacteria</taxon>
        <taxon>Pseudomonadati</taxon>
        <taxon>Bacteroidota</taxon>
        <taxon>Cytophagia</taxon>
        <taxon>Cytophagales</taxon>
        <taxon>Leadbetterellaceae</taxon>
        <taxon>Emticicia</taxon>
    </lineage>
</organism>
<evidence type="ECO:0000313" key="2">
    <source>
        <dbReference type="EMBL" id="GGD70929.1"/>
    </source>
</evidence>
<dbReference type="EMBL" id="BMKK01000009">
    <property type="protein sequence ID" value="GGD70929.1"/>
    <property type="molecule type" value="Genomic_DNA"/>
</dbReference>
<feature type="signal peptide" evidence="1">
    <location>
        <begin position="1"/>
        <end position="18"/>
    </location>
</feature>
<comment type="caution">
    <text evidence="2">The sequence shown here is derived from an EMBL/GenBank/DDBJ whole genome shotgun (WGS) entry which is preliminary data.</text>
</comment>
<dbReference type="InterPro" id="IPR015943">
    <property type="entry name" value="WD40/YVTN_repeat-like_dom_sf"/>
</dbReference>
<dbReference type="Pfam" id="PF08309">
    <property type="entry name" value="LVIVD"/>
    <property type="match status" value="2"/>
</dbReference>
<feature type="chain" id="PRO_5037663506" description="LVIVD repeat-containing protein" evidence="1">
    <location>
        <begin position="19"/>
        <end position="244"/>
    </location>
</feature>
<evidence type="ECO:0000313" key="3">
    <source>
        <dbReference type="Proteomes" id="UP000609064"/>
    </source>
</evidence>
<dbReference type="InterPro" id="IPR011047">
    <property type="entry name" value="Quinoprotein_ADH-like_sf"/>
</dbReference>
<reference evidence="2" key="2">
    <citation type="submission" date="2020-09" db="EMBL/GenBank/DDBJ databases">
        <authorList>
            <person name="Sun Q."/>
            <person name="Zhou Y."/>
        </authorList>
    </citation>
    <scope>NUCLEOTIDE SEQUENCE</scope>
    <source>
        <strain evidence="2">CGMCC 1.15958</strain>
    </source>
</reference>
<name>A0A916Z238_9BACT</name>
<dbReference type="Gene3D" id="2.130.10.10">
    <property type="entry name" value="YVTN repeat-like/Quinoprotein amine dehydrogenase"/>
    <property type="match status" value="1"/>
</dbReference>
<dbReference type="RefSeq" id="WP_188768497.1">
    <property type="nucleotide sequence ID" value="NZ_BMKK01000009.1"/>
</dbReference>
<proteinExistence type="predicted"/>
<dbReference type="PROSITE" id="PS51257">
    <property type="entry name" value="PROKAR_LIPOPROTEIN"/>
    <property type="match status" value="1"/>
</dbReference>